<reference evidence="11 12" key="2">
    <citation type="journal article" date="2020" name="Microbiol. Resour. Announc.">
        <title>Antarctic desert soil bacteria exhibit high novel natural product potential, evaluated through long-read genome sequencing and comparative genomics.</title>
        <authorList>
            <person name="Benaud N."/>
            <person name="Edwards R.J."/>
            <person name="Amos T.G."/>
            <person name="D'Agostino P.M."/>
            <person name="Gutierrez-Chavez C."/>
            <person name="Montgomery K."/>
            <person name="Nicetic I."/>
            <person name="Ferrari B.C."/>
        </authorList>
    </citation>
    <scope>NUCLEOTIDE SEQUENCE [LARGE SCALE GENOMIC DNA]</scope>
    <source>
        <strain evidence="11 12">SPB151</strain>
    </source>
</reference>
<name>A0A7G6X5A4_9ACTN</name>
<reference evidence="12" key="1">
    <citation type="submission" date="2019-09" db="EMBL/GenBank/DDBJ databases">
        <title>Antimicrobial potential of Antarctic Bacteria.</title>
        <authorList>
            <person name="Benaud N."/>
            <person name="Edwards R.J."/>
            <person name="Ferrari B.C."/>
        </authorList>
    </citation>
    <scope>NUCLEOTIDE SEQUENCE [LARGE SCALE GENOMIC DNA]</scope>
    <source>
        <strain evidence="12">SPB151</strain>
    </source>
</reference>
<dbReference type="KEGG" id="kqi:F1D05_30215"/>
<dbReference type="RefSeq" id="WP_185443821.1">
    <property type="nucleotide sequence ID" value="NZ_CP043661.1"/>
</dbReference>
<gene>
    <name evidence="11" type="ORF">F1D05_30215</name>
</gene>
<evidence type="ECO:0000313" key="12">
    <source>
        <dbReference type="Proteomes" id="UP000515563"/>
    </source>
</evidence>
<evidence type="ECO:0000256" key="7">
    <source>
        <dbReference type="PROSITE-ProRule" id="PRU10141"/>
    </source>
</evidence>
<dbReference type="InterPro" id="IPR011009">
    <property type="entry name" value="Kinase-like_dom_sf"/>
</dbReference>
<feature type="binding site" evidence="7">
    <location>
        <position position="36"/>
    </location>
    <ligand>
        <name>ATP</name>
        <dbReference type="ChEBI" id="CHEBI:30616"/>
    </ligand>
</feature>
<keyword evidence="4 7" id="KW-0547">Nucleotide-binding</keyword>
<feature type="region of interest" description="Disordered" evidence="8">
    <location>
        <begin position="333"/>
        <end position="463"/>
    </location>
</feature>
<keyword evidence="6 7" id="KW-0067">ATP-binding</keyword>
<evidence type="ECO:0000256" key="8">
    <source>
        <dbReference type="SAM" id="MobiDB-lite"/>
    </source>
</evidence>
<protein>
    <recommendedName>
        <fullName evidence="1">non-specific serine/threonine protein kinase</fullName>
        <ecNumber evidence="1">2.7.11.1</ecNumber>
    </recommendedName>
</protein>
<keyword evidence="3" id="KW-0808">Transferase</keyword>
<keyword evidence="12" id="KW-1185">Reference proteome</keyword>
<evidence type="ECO:0000259" key="10">
    <source>
        <dbReference type="PROSITE" id="PS50011"/>
    </source>
</evidence>
<dbReference type="SUPFAM" id="SSF56112">
    <property type="entry name" value="Protein kinase-like (PK-like)"/>
    <property type="match status" value="1"/>
</dbReference>
<evidence type="ECO:0000313" key="11">
    <source>
        <dbReference type="EMBL" id="QNE21419.1"/>
    </source>
</evidence>
<keyword evidence="9" id="KW-1133">Transmembrane helix</keyword>
<keyword evidence="2" id="KW-0723">Serine/threonine-protein kinase</keyword>
<dbReference type="PANTHER" id="PTHR43289:SF6">
    <property type="entry name" value="SERINE_THREONINE-PROTEIN KINASE NEKL-3"/>
    <property type="match status" value="1"/>
</dbReference>
<evidence type="ECO:0000256" key="6">
    <source>
        <dbReference type="ARBA" id="ARBA00022840"/>
    </source>
</evidence>
<dbReference type="EC" id="2.7.11.1" evidence="1"/>
<evidence type="ECO:0000256" key="5">
    <source>
        <dbReference type="ARBA" id="ARBA00022777"/>
    </source>
</evidence>
<keyword evidence="9" id="KW-0812">Transmembrane</keyword>
<evidence type="ECO:0000256" key="1">
    <source>
        <dbReference type="ARBA" id="ARBA00012513"/>
    </source>
</evidence>
<accession>A0A7G6X5A4</accession>
<dbReference type="EMBL" id="CP043661">
    <property type="protein sequence ID" value="QNE21419.1"/>
    <property type="molecule type" value="Genomic_DNA"/>
</dbReference>
<dbReference type="SMART" id="SM00220">
    <property type="entry name" value="S_TKc"/>
    <property type="match status" value="1"/>
</dbReference>
<proteinExistence type="predicted"/>
<dbReference type="Gene3D" id="1.10.510.10">
    <property type="entry name" value="Transferase(Phosphotransferase) domain 1"/>
    <property type="match status" value="1"/>
</dbReference>
<dbReference type="Proteomes" id="UP000515563">
    <property type="component" value="Chromosome"/>
</dbReference>
<dbReference type="CDD" id="cd14014">
    <property type="entry name" value="STKc_PknB_like"/>
    <property type="match status" value="1"/>
</dbReference>
<evidence type="ECO:0000256" key="9">
    <source>
        <dbReference type="SAM" id="Phobius"/>
    </source>
</evidence>
<dbReference type="Pfam" id="PF00069">
    <property type="entry name" value="Pkinase"/>
    <property type="match status" value="1"/>
</dbReference>
<dbReference type="FunFam" id="1.10.510.10:FF:000021">
    <property type="entry name" value="Serine/threonine protein kinase"/>
    <property type="match status" value="1"/>
</dbReference>
<dbReference type="Gene3D" id="3.30.200.20">
    <property type="entry name" value="Phosphorylase Kinase, domain 1"/>
    <property type="match status" value="1"/>
</dbReference>
<dbReference type="PROSITE" id="PS00108">
    <property type="entry name" value="PROTEIN_KINASE_ST"/>
    <property type="match status" value="1"/>
</dbReference>
<feature type="compositionally biased region" description="Pro residues" evidence="8">
    <location>
        <begin position="436"/>
        <end position="448"/>
    </location>
</feature>
<dbReference type="InterPro" id="IPR008271">
    <property type="entry name" value="Ser/Thr_kinase_AS"/>
</dbReference>
<keyword evidence="5 11" id="KW-0418">Kinase</keyword>
<feature type="domain" description="Protein kinase" evidence="10">
    <location>
        <begin position="7"/>
        <end position="267"/>
    </location>
</feature>
<keyword evidence="9" id="KW-0472">Membrane</keyword>
<evidence type="ECO:0000256" key="4">
    <source>
        <dbReference type="ARBA" id="ARBA00022741"/>
    </source>
</evidence>
<dbReference type="InterPro" id="IPR017441">
    <property type="entry name" value="Protein_kinase_ATP_BS"/>
</dbReference>
<sequence length="463" mass="47667">MLLAERYAVGHSLGRGGMGEVFRATDEQLGRAVAVKLMLPSDGDSISAERFRREARAAAMLSDPHLVAVYDFGNYGDQFFLVMELVEGHTVAAELAEHGPLPRDRAIDIVEQSAAGLAAAHHEDVVHRDIKPGNLLLTSDGTVKVADFGIAHVPGDGSTTLTAVGQIIGSVRYLAPERARGGRGDKESDVYALGCVLYELVTGQPPFTGEHPTAVLYQHVDTEPVPPSAIRPELAGAFETVLLRMLAKDPAGRPTAAEVAAGALRALPLDEASDQPTAAVAPEVLSVDDAAVPPSPVQPRQDRRNVLVAAAIAVVAATLLAGVLIFNDGPRLPATTDVGPKPGVISGTPGAKSTTVPTTGPTRTDGTNQTPSPQSSQDAAQQASGTPQTPSPGDPSTGPRSPSTTSPSGPTASTTRSSAPTRATPTPTASQSTTPPADPPTSTPPAATPTPDTQNLSTKISKD</sequence>
<dbReference type="PROSITE" id="PS00107">
    <property type="entry name" value="PROTEIN_KINASE_ATP"/>
    <property type="match status" value="1"/>
</dbReference>
<dbReference type="AlphaFoldDB" id="A0A7G6X5A4"/>
<feature type="transmembrane region" description="Helical" evidence="9">
    <location>
        <begin position="306"/>
        <end position="326"/>
    </location>
</feature>
<feature type="compositionally biased region" description="Low complexity" evidence="8">
    <location>
        <begin position="354"/>
        <end position="388"/>
    </location>
</feature>
<dbReference type="GO" id="GO:0004674">
    <property type="term" value="F:protein serine/threonine kinase activity"/>
    <property type="evidence" value="ECO:0007669"/>
    <property type="project" value="UniProtKB-KW"/>
</dbReference>
<dbReference type="PROSITE" id="PS50011">
    <property type="entry name" value="PROTEIN_KINASE_DOM"/>
    <property type="match status" value="1"/>
</dbReference>
<feature type="compositionally biased region" description="Low complexity" evidence="8">
    <location>
        <begin position="394"/>
        <end position="435"/>
    </location>
</feature>
<dbReference type="InterPro" id="IPR000719">
    <property type="entry name" value="Prot_kinase_dom"/>
</dbReference>
<dbReference type="GO" id="GO:0005524">
    <property type="term" value="F:ATP binding"/>
    <property type="evidence" value="ECO:0007669"/>
    <property type="project" value="UniProtKB-UniRule"/>
</dbReference>
<dbReference type="PANTHER" id="PTHR43289">
    <property type="entry name" value="MITOGEN-ACTIVATED PROTEIN KINASE KINASE KINASE 20-RELATED"/>
    <property type="match status" value="1"/>
</dbReference>
<evidence type="ECO:0000256" key="3">
    <source>
        <dbReference type="ARBA" id="ARBA00022679"/>
    </source>
</evidence>
<evidence type="ECO:0000256" key="2">
    <source>
        <dbReference type="ARBA" id="ARBA00022527"/>
    </source>
</evidence>
<organism evidence="11 12">
    <name type="scientific">Kribbella qitaiheensis</name>
    <dbReference type="NCBI Taxonomy" id="1544730"/>
    <lineage>
        <taxon>Bacteria</taxon>
        <taxon>Bacillati</taxon>
        <taxon>Actinomycetota</taxon>
        <taxon>Actinomycetes</taxon>
        <taxon>Propionibacteriales</taxon>
        <taxon>Kribbellaceae</taxon>
        <taxon>Kribbella</taxon>
    </lineage>
</organism>